<dbReference type="Pfam" id="PF08641">
    <property type="entry name" value="Mis14"/>
    <property type="match status" value="1"/>
</dbReference>
<dbReference type="PANTHER" id="PTHR31749:SF3">
    <property type="entry name" value="KINETOCHORE-ASSOCIATED PROTEIN NSL1 HOMOLOG"/>
    <property type="match status" value="1"/>
</dbReference>
<protein>
    <submittedName>
        <fullName evidence="2">Uncharacterized protein</fullName>
    </submittedName>
</protein>
<evidence type="ECO:0000256" key="1">
    <source>
        <dbReference type="SAM" id="MobiDB-lite"/>
    </source>
</evidence>
<dbReference type="VEuPathDB" id="FungiDB:A1O7_04369"/>
<evidence type="ECO:0000313" key="2">
    <source>
        <dbReference type="EMBL" id="EXJ60217.1"/>
    </source>
</evidence>
<dbReference type="STRING" id="1182544.W9VWK3"/>
<reference evidence="2 3" key="1">
    <citation type="submission" date="2013-03" db="EMBL/GenBank/DDBJ databases">
        <title>The Genome Sequence of Cladophialophora yegresii CBS 114405.</title>
        <authorList>
            <consortium name="The Broad Institute Genomics Platform"/>
            <person name="Cuomo C."/>
            <person name="de Hoog S."/>
            <person name="Gorbushina A."/>
            <person name="Walker B."/>
            <person name="Young S.K."/>
            <person name="Zeng Q."/>
            <person name="Gargeya S."/>
            <person name="Fitzgerald M."/>
            <person name="Haas B."/>
            <person name="Abouelleil A."/>
            <person name="Allen A.W."/>
            <person name="Alvarado L."/>
            <person name="Arachchi H.M."/>
            <person name="Berlin A.M."/>
            <person name="Chapman S.B."/>
            <person name="Gainer-Dewar J."/>
            <person name="Goldberg J."/>
            <person name="Griggs A."/>
            <person name="Gujja S."/>
            <person name="Hansen M."/>
            <person name="Howarth C."/>
            <person name="Imamovic A."/>
            <person name="Ireland A."/>
            <person name="Larimer J."/>
            <person name="McCowan C."/>
            <person name="Murphy C."/>
            <person name="Pearson M."/>
            <person name="Poon T.W."/>
            <person name="Priest M."/>
            <person name="Roberts A."/>
            <person name="Saif S."/>
            <person name="Shea T."/>
            <person name="Sisk P."/>
            <person name="Sykes S."/>
            <person name="Wortman J."/>
            <person name="Nusbaum C."/>
            <person name="Birren B."/>
        </authorList>
    </citation>
    <scope>NUCLEOTIDE SEQUENCE [LARGE SCALE GENOMIC DNA]</scope>
    <source>
        <strain evidence="2 3">CBS 114405</strain>
    </source>
</reference>
<dbReference type="GO" id="GO:0000070">
    <property type="term" value="P:mitotic sister chromatid segregation"/>
    <property type="evidence" value="ECO:0007669"/>
    <property type="project" value="InterPro"/>
</dbReference>
<keyword evidence="3" id="KW-1185">Reference proteome</keyword>
<dbReference type="RefSeq" id="XP_007756570.1">
    <property type="nucleotide sequence ID" value="XM_007758380.1"/>
</dbReference>
<dbReference type="PANTHER" id="PTHR31749">
    <property type="entry name" value="KINETOCHORE-ASSOCIATED PROTEIN NSL1 HOMOLOG"/>
    <property type="match status" value="1"/>
</dbReference>
<dbReference type="Proteomes" id="UP000019473">
    <property type="component" value="Unassembled WGS sequence"/>
</dbReference>
<feature type="region of interest" description="Disordered" evidence="1">
    <location>
        <begin position="140"/>
        <end position="167"/>
    </location>
</feature>
<proteinExistence type="predicted"/>
<dbReference type="AlphaFoldDB" id="W9VWK3"/>
<feature type="compositionally biased region" description="Low complexity" evidence="1">
    <location>
        <begin position="152"/>
        <end position="163"/>
    </location>
</feature>
<dbReference type="OrthoDB" id="2135762at2759"/>
<comment type="caution">
    <text evidence="2">The sequence shown here is derived from an EMBL/GenBank/DDBJ whole genome shotgun (WGS) entry which is preliminary data.</text>
</comment>
<dbReference type="GeneID" id="19178955"/>
<dbReference type="GO" id="GO:0000444">
    <property type="term" value="C:MIS12/MIND type complex"/>
    <property type="evidence" value="ECO:0007669"/>
    <property type="project" value="TreeGrafter"/>
</dbReference>
<evidence type="ECO:0000313" key="3">
    <source>
        <dbReference type="Proteomes" id="UP000019473"/>
    </source>
</evidence>
<name>W9VWK3_9EURO</name>
<feature type="region of interest" description="Disordered" evidence="1">
    <location>
        <begin position="70"/>
        <end position="103"/>
    </location>
</feature>
<organism evidence="2 3">
    <name type="scientific">Cladophialophora yegresii CBS 114405</name>
    <dbReference type="NCBI Taxonomy" id="1182544"/>
    <lineage>
        <taxon>Eukaryota</taxon>
        <taxon>Fungi</taxon>
        <taxon>Dikarya</taxon>
        <taxon>Ascomycota</taxon>
        <taxon>Pezizomycotina</taxon>
        <taxon>Eurotiomycetes</taxon>
        <taxon>Chaetothyriomycetidae</taxon>
        <taxon>Chaetothyriales</taxon>
        <taxon>Herpotrichiellaceae</taxon>
        <taxon>Cladophialophora</taxon>
    </lineage>
</organism>
<feature type="compositionally biased region" description="Polar residues" evidence="1">
    <location>
        <begin position="73"/>
        <end position="94"/>
    </location>
</feature>
<dbReference type="HOGENOM" id="CLU_070604_0_0_1"/>
<accession>W9VWK3</accession>
<gene>
    <name evidence="2" type="ORF">A1O7_04369</name>
</gene>
<sequence>MESEPTLHPHLLPDTHHRKIELQSTQDLTYLQSNLIASARQKLDLHFPPSATQQQQPKKAQPATVISLDGVNPTAQDSHSQPTTQQRQQVSSNAGEIEDREEDPMRAAVRAYVDAFISRIYTSASHSLTVNGLDVTSLPPTSLTTKHPAPVSASSDARGSSSGAKEEKEGVDFIYEGHDTRLQQKVADMYAELESLTVQVGQLRREAPRHGAEAFGRLCSETMEGEGEAFEKVIAALKQEATESGSDDRVGDVLKLNPLPEGWFEDRRTMYERGTNQLAAFAGLAGQRGDGSRTGSAVKGPSLTETVGRVQRARTVAMEFE</sequence>
<dbReference type="EMBL" id="AMGW01000003">
    <property type="protein sequence ID" value="EXJ60217.1"/>
    <property type="molecule type" value="Genomic_DNA"/>
</dbReference>
<dbReference type="eggNOG" id="ENOG502SA1D">
    <property type="taxonomic scope" value="Eukaryota"/>
</dbReference>
<dbReference type="InterPro" id="IPR013950">
    <property type="entry name" value="Mis14/Nsl1"/>
</dbReference>